<sequence>MNGEIDTRPGLEDYLTEVRSALSDLPADEVAEIMEDVEPNVYEVYGETGSLPALTARLGTPQSYADELRAAGDYPPPPAPAPRGTGRAFLARYVLWITGLTLVVALITGIAVENRYEPERFAVLFVVVLALLPALWLLHSRRVGRADVEALAEYQAARRAGRSAVEAVPAHITAYLRGLQPAWWLVRIVLLAVALVAALMIRSGGFVLLGVVVAILLWAGPRVRHDRRWLPVVLAANAFTVGVAIALALSVFSDAEASSNPYRYGYAGYSASGLTYDGSSVANLYAVDAQGKPIPVFYLYDQDGTPLRSYSSTCNPQGGLHSEDMTNRYPQPEVDYGQYGCVESTTMPFVPLPPVAGPSPTPTAPTGPTAPSVSTAPTLPPSAAPTTTPPPATTTPSAPAAQPPTPPTTG</sequence>
<dbReference type="EMBL" id="AYXG01000136">
    <property type="protein sequence ID" value="EWC60978.1"/>
    <property type="molecule type" value="Genomic_DNA"/>
</dbReference>
<keyword evidence="2" id="KW-0812">Transmembrane</keyword>
<keyword evidence="2" id="KW-0472">Membrane</keyword>
<feature type="transmembrane region" description="Helical" evidence="2">
    <location>
        <begin position="93"/>
        <end position="112"/>
    </location>
</feature>
<evidence type="ECO:0000256" key="2">
    <source>
        <dbReference type="SAM" id="Phobius"/>
    </source>
</evidence>
<feature type="compositionally biased region" description="Pro residues" evidence="1">
    <location>
        <begin position="378"/>
        <end position="393"/>
    </location>
</feature>
<evidence type="ECO:0000313" key="4">
    <source>
        <dbReference type="Proteomes" id="UP000019277"/>
    </source>
</evidence>
<protein>
    <submittedName>
        <fullName evidence="3">Proline-rich protein</fullName>
    </submittedName>
</protein>
<feature type="region of interest" description="Disordered" evidence="1">
    <location>
        <begin position="352"/>
        <end position="410"/>
    </location>
</feature>
<keyword evidence="2" id="KW-1133">Transmembrane helix</keyword>
<dbReference type="RefSeq" id="WP_035284126.1">
    <property type="nucleotide sequence ID" value="NZ_AYXG01000136.1"/>
</dbReference>
<evidence type="ECO:0000313" key="3">
    <source>
        <dbReference type="EMBL" id="EWC60978.1"/>
    </source>
</evidence>
<gene>
    <name evidence="3" type="ORF">UO65_3711</name>
</gene>
<feature type="compositionally biased region" description="Low complexity" evidence="1">
    <location>
        <begin position="366"/>
        <end position="377"/>
    </location>
</feature>
<accession>W7IKV9</accession>
<dbReference type="Pfam" id="PF22564">
    <property type="entry name" value="HAAS"/>
    <property type="match status" value="1"/>
</dbReference>
<feature type="compositionally biased region" description="Pro residues" evidence="1">
    <location>
        <begin position="352"/>
        <end position="365"/>
    </location>
</feature>
<feature type="transmembrane region" description="Helical" evidence="2">
    <location>
        <begin position="229"/>
        <end position="252"/>
    </location>
</feature>
<feature type="compositionally biased region" description="Pro residues" evidence="1">
    <location>
        <begin position="401"/>
        <end position="410"/>
    </location>
</feature>
<name>W7IKV9_9PSEU</name>
<dbReference type="Proteomes" id="UP000019277">
    <property type="component" value="Unassembled WGS sequence"/>
</dbReference>
<evidence type="ECO:0000256" key="1">
    <source>
        <dbReference type="SAM" id="MobiDB-lite"/>
    </source>
</evidence>
<reference evidence="3 4" key="1">
    <citation type="journal article" date="2014" name="Genome Announc.">
        <title>Draft Genome Sequence of the Antitrypanosomally Active Sponge-Associated Bacterium Actinokineospora sp. Strain EG49.</title>
        <authorList>
            <person name="Harjes J."/>
            <person name="Ryu T."/>
            <person name="Abdelmohsen U.R."/>
            <person name="Moitinho-Silva L."/>
            <person name="Horn H."/>
            <person name="Ravasi T."/>
            <person name="Hentschel U."/>
        </authorList>
    </citation>
    <scope>NUCLEOTIDE SEQUENCE [LARGE SCALE GENOMIC DNA]</scope>
    <source>
        <strain evidence="3 4">EG49</strain>
    </source>
</reference>
<organism evidence="3 4">
    <name type="scientific">Actinokineospora spheciospongiae</name>
    <dbReference type="NCBI Taxonomy" id="909613"/>
    <lineage>
        <taxon>Bacteria</taxon>
        <taxon>Bacillati</taxon>
        <taxon>Actinomycetota</taxon>
        <taxon>Actinomycetes</taxon>
        <taxon>Pseudonocardiales</taxon>
        <taxon>Pseudonocardiaceae</taxon>
        <taxon>Actinokineospora</taxon>
    </lineage>
</organism>
<dbReference type="eggNOG" id="COG4709">
    <property type="taxonomic scope" value="Bacteria"/>
</dbReference>
<dbReference type="AlphaFoldDB" id="W7IKV9"/>
<keyword evidence="4" id="KW-1185">Reference proteome</keyword>
<dbReference type="OrthoDB" id="5185521at2"/>
<feature type="transmembrane region" description="Helical" evidence="2">
    <location>
        <begin position="121"/>
        <end position="139"/>
    </location>
</feature>
<dbReference type="STRING" id="909613.UO65_3711"/>
<feature type="transmembrane region" description="Helical" evidence="2">
    <location>
        <begin position="184"/>
        <end position="217"/>
    </location>
</feature>
<proteinExistence type="predicted"/>
<comment type="caution">
    <text evidence="3">The sequence shown here is derived from an EMBL/GenBank/DDBJ whole genome shotgun (WGS) entry which is preliminary data.</text>
</comment>
<dbReference type="PATRIC" id="fig|909613.9.peg.3712"/>